<protein>
    <submittedName>
        <fullName evidence="2">Uncharacterized protein</fullName>
    </submittedName>
</protein>
<dbReference type="EMBL" id="CATNWA010010062">
    <property type="protein sequence ID" value="CAI9559265.1"/>
    <property type="molecule type" value="Genomic_DNA"/>
</dbReference>
<gene>
    <name evidence="2" type="ORF">SPARVUS_LOCUS5037264</name>
</gene>
<name>A0ABN9CGN2_9NEOB</name>
<accession>A0ABN9CGN2</accession>
<evidence type="ECO:0000313" key="2">
    <source>
        <dbReference type="EMBL" id="CAI9559265.1"/>
    </source>
</evidence>
<keyword evidence="1" id="KW-1133">Transmembrane helix</keyword>
<organism evidence="2 3">
    <name type="scientific">Staurois parvus</name>
    <dbReference type="NCBI Taxonomy" id="386267"/>
    <lineage>
        <taxon>Eukaryota</taxon>
        <taxon>Metazoa</taxon>
        <taxon>Chordata</taxon>
        <taxon>Craniata</taxon>
        <taxon>Vertebrata</taxon>
        <taxon>Euteleostomi</taxon>
        <taxon>Amphibia</taxon>
        <taxon>Batrachia</taxon>
        <taxon>Anura</taxon>
        <taxon>Neobatrachia</taxon>
        <taxon>Ranoidea</taxon>
        <taxon>Ranidae</taxon>
        <taxon>Staurois</taxon>
    </lineage>
</organism>
<keyword evidence="3" id="KW-1185">Reference proteome</keyword>
<dbReference type="Proteomes" id="UP001162483">
    <property type="component" value="Unassembled WGS sequence"/>
</dbReference>
<comment type="caution">
    <text evidence="2">The sequence shown here is derived from an EMBL/GenBank/DDBJ whole genome shotgun (WGS) entry which is preliminary data.</text>
</comment>
<keyword evidence="1" id="KW-0472">Membrane</keyword>
<evidence type="ECO:0000313" key="3">
    <source>
        <dbReference type="Proteomes" id="UP001162483"/>
    </source>
</evidence>
<feature type="transmembrane region" description="Helical" evidence="1">
    <location>
        <begin position="33"/>
        <end position="52"/>
    </location>
</feature>
<sequence length="56" mass="6124">MLLPGPQCPDVSHGSLYGLPLLLTVSIRHTLPMWPLSGFSSHCWLCSIFLFIRGAG</sequence>
<evidence type="ECO:0000256" key="1">
    <source>
        <dbReference type="SAM" id="Phobius"/>
    </source>
</evidence>
<proteinExistence type="predicted"/>
<keyword evidence="1" id="KW-0812">Transmembrane</keyword>
<reference evidence="2" key="1">
    <citation type="submission" date="2023-05" db="EMBL/GenBank/DDBJ databases">
        <authorList>
            <person name="Stuckert A."/>
        </authorList>
    </citation>
    <scope>NUCLEOTIDE SEQUENCE</scope>
</reference>